<evidence type="ECO:0000313" key="2">
    <source>
        <dbReference type="EMBL" id="KAA1191946.1"/>
    </source>
</evidence>
<dbReference type="GO" id="GO:0005737">
    <property type="term" value="C:cytoplasm"/>
    <property type="evidence" value="ECO:0007669"/>
    <property type="project" value="TreeGrafter"/>
</dbReference>
<dbReference type="RefSeq" id="WP_149611382.1">
    <property type="nucleotide sequence ID" value="NZ_VTUX01000004.1"/>
</dbReference>
<dbReference type="EMBL" id="VTUX01000004">
    <property type="protein sequence ID" value="KAA1191946.1"/>
    <property type="molecule type" value="Genomic_DNA"/>
</dbReference>
<name>A0A5B0WY85_9GAMM</name>
<sequence>MPGKKRIVTITGATGFVGRATVARLLEEKNVQVRCMLRPGSDRSALAALSGSLSYCEGDITRPDTLEAAFDGSWGVINLAGYREFWARDRQHFYTINQQGAENVFRACLAVGVDKVVQVSTPLAYGVPKKLPFNESSAPGPHPSDYGRSKHLGDNAGWSLYKESGLPLTIVYLAAVIGAGDDKATMEVRRAVEKKLPALVGADTTYTYLYRGDAAEAITRALLAPDSVGQRFLIGDQRATTREYFNIIGDLADVPIPRANIPERWLLPTARAMEWVARRTGKRPVIPLDVIKTTAAGSLLFSAEKSKRKLKLQYTPLQEALAESVAEIQQESG</sequence>
<dbReference type="AlphaFoldDB" id="A0A5B0WY85"/>
<dbReference type="Proteomes" id="UP000323708">
    <property type="component" value="Unassembled WGS sequence"/>
</dbReference>
<dbReference type="SUPFAM" id="SSF51735">
    <property type="entry name" value="NAD(P)-binding Rossmann-fold domains"/>
    <property type="match status" value="1"/>
</dbReference>
<dbReference type="Gene3D" id="3.40.50.720">
    <property type="entry name" value="NAD(P)-binding Rossmann-like Domain"/>
    <property type="match status" value="1"/>
</dbReference>
<dbReference type="PANTHER" id="PTHR48079:SF6">
    <property type="entry name" value="NAD(P)-BINDING DOMAIN-CONTAINING PROTEIN-RELATED"/>
    <property type="match status" value="1"/>
</dbReference>
<protein>
    <submittedName>
        <fullName evidence="2">NAD-dependent epimerase/dehydratase family protein</fullName>
    </submittedName>
</protein>
<accession>A0A5B0WY85</accession>
<dbReference type="InterPro" id="IPR051783">
    <property type="entry name" value="NAD(P)-dependent_oxidoreduct"/>
</dbReference>
<keyword evidence="3" id="KW-1185">Reference proteome</keyword>
<evidence type="ECO:0000313" key="3">
    <source>
        <dbReference type="Proteomes" id="UP000323708"/>
    </source>
</evidence>
<proteinExistence type="predicted"/>
<reference evidence="2 3" key="1">
    <citation type="submission" date="2019-09" db="EMBL/GenBank/DDBJ databases">
        <authorList>
            <person name="Chen X.-Y."/>
        </authorList>
    </citation>
    <scope>NUCLEOTIDE SEQUENCE [LARGE SCALE GENOMIC DNA]</scope>
    <source>
        <strain evidence="2 3">NY5</strain>
    </source>
</reference>
<dbReference type="GO" id="GO:0004029">
    <property type="term" value="F:aldehyde dehydrogenase (NAD+) activity"/>
    <property type="evidence" value="ECO:0007669"/>
    <property type="project" value="TreeGrafter"/>
</dbReference>
<organism evidence="2 3">
    <name type="scientific">Pseudohalioglobus sediminis</name>
    <dbReference type="NCBI Taxonomy" id="2606449"/>
    <lineage>
        <taxon>Bacteria</taxon>
        <taxon>Pseudomonadati</taxon>
        <taxon>Pseudomonadota</taxon>
        <taxon>Gammaproteobacteria</taxon>
        <taxon>Cellvibrionales</taxon>
        <taxon>Halieaceae</taxon>
        <taxon>Pseudohalioglobus</taxon>
    </lineage>
</organism>
<dbReference type="InterPro" id="IPR036291">
    <property type="entry name" value="NAD(P)-bd_dom_sf"/>
</dbReference>
<dbReference type="PANTHER" id="PTHR48079">
    <property type="entry name" value="PROTEIN YEEZ"/>
    <property type="match status" value="1"/>
</dbReference>
<dbReference type="Pfam" id="PF01370">
    <property type="entry name" value="Epimerase"/>
    <property type="match status" value="1"/>
</dbReference>
<evidence type="ECO:0000259" key="1">
    <source>
        <dbReference type="Pfam" id="PF01370"/>
    </source>
</evidence>
<dbReference type="InterPro" id="IPR001509">
    <property type="entry name" value="Epimerase_deHydtase"/>
</dbReference>
<feature type="domain" description="NAD-dependent epimerase/dehydratase" evidence="1">
    <location>
        <begin position="8"/>
        <end position="235"/>
    </location>
</feature>
<comment type="caution">
    <text evidence="2">The sequence shown here is derived from an EMBL/GenBank/DDBJ whole genome shotgun (WGS) entry which is preliminary data.</text>
</comment>
<gene>
    <name evidence="2" type="ORF">F0M18_10495</name>
</gene>